<dbReference type="OrthoDB" id="377346at2759"/>
<evidence type="ECO:0000256" key="6">
    <source>
        <dbReference type="PIRSR" id="PIRSR630616-2"/>
    </source>
</evidence>
<dbReference type="GO" id="GO:0004674">
    <property type="term" value="F:protein serine/threonine kinase activity"/>
    <property type="evidence" value="ECO:0007669"/>
    <property type="project" value="UniProtKB-KW"/>
</dbReference>
<dbReference type="Proteomes" id="UP000236333">
    <property type="component" value="Unassembled WGS sequence"/>
</dbReference>
<feature type="region of interest" description="Disordered" evidence="7">
    <location>
        <begin position="36"/>
        <end position="75"/>
    </location>
</feature>
<gene>
    <name evidence="9" type="ORF">TSOC_008318</name>
</gene>
<keyword evidence="1" id="KW-0723">Serine/threonine-protein kinase</keyword>
<dbReference type="PROSITE" id="PS50011">
    <property type="entry name" value="PROTEIN_KINASE_DOM"/>
    <property type="match status" value="1"/>
</dbReference>
<dbReference type="PANTHER" id="PTHR24350">
    <property type="entry name" value="SERINE/THREONINE-PROTEIN KINASE IAL-RELATED"/>
    <property type="match status" value="1"/>
</dbReference>
<keyword evidence="10" id="KW-1185">Reference proteome</keyword>
<keyword evidence="3 6" id="KW-0547">Nucleotide-binding</keyword>
<evidence type="ECO:0000256" key="5">
    <source>
        <dbReference type="ARBA" id="ARBA00022840"/>
    </source>
</evidence>
<evidence type="ECO:0000256" key="2">
    <source>
        <dbReference type="ARBA" id="ARBA00022679"/>
    </source>
</evidence>
<dbReference type="InterPro" id="IPR030616">
    <property type="entry name" value="Aur-like"/>
</dbReference>
<protein>
    <recommendedName>
        <fullName evidence="8">Protein kinase domain-containing protein</fullName>
    </recommendedName>
</protein>
<name>A0A2J7ZYR0_9CHLO</name>
<sequence length="382" mass="40871">MGMLKRFMTLMKGGNERDCAETAVPDGALDINQRTVQRKTTQPLEQAFSGQGGGSGRGWRLSQAGPPQPLAGAPARETFAVTTTSTSGSRLEATTSKNSGAGSRLLLQCVKAPKTDAGGDSSEYDKNRASVPGYRASGSGLAARTSAAGAPGTLPPANAASPVNPASGTANIPCRRQPNRVASLPLLLDSSPKCTVRRLGSEEVPLPECAGSQAEQRLRRPPRRADSLKYLLSLDKYSFNPDVSVQPAREAACDEATPEGVLEGIISASGTSTSILAVSPALPPKMRRLRWGLADYWLLKRLHKGYASDVFQARCKVSGEEVVLKVYKLAGQDDIQRMQLYREVKLHAELMHSRVLQYYACFLVGGWVHGWHGWLSGGIGAR</sequence>
<evidence type="ECO:0000256" key="3">
    <source>
        <dbReference type="ARBA" id="ARBA00022741"/>
    </source>
</evidence>
<evidence type="ECO:0000313" key="10">
    <source>
        <dbReference type="Proteomes" id="UP000236333"/>
    </source>
</evidence>
<keyword evidence="2" id="KW-0808">Transferase</keyword>
<reference evidence="9 10" key="1">
    <citation type="journal article" date="2017" name="Mol. Biol. Evol.">
        <title>The 4-celled Tetrabaena socialis nuclear genome reveals the essential components for genetic control of cell number at the origin of multicellularity in the volvocine lineage.</title>
        <authorList>
            <person name="Featherston J."/>
            <person name="Arakaki Y."/>
            <person name="Hanschen E.R."/>
            <person name="Ferris P.J."/>
            <person name="Michod R.E."/>
            <person name="Olson B.J.S.C."/>
            <person name="Nozaki H."/>
            <person name="Durand P.M."/>
        </authorList>
    </citation>
    <scope>NUCLEOTIDE SEQUENCE [LARGE SCALE GENOMIC DNA]</scope>
    <source>
        <strain evidence="9 10">NIES-571</strain>
    </source>
</reference>
<dbReference type="EMBL" id="PGGS01000307">
    <property type="protein sequence ID" value="PNH05413.1"/>
    <property type="molecule type" value="Genomic_DNA"/>
</dbReference>
<evidence type="ECO:0000256" key="1">
    <source>
        <dbReference type="ARBA" id="ARBA00022527"/>
    </source>
</evidence>
<dbReference type="InterPro" id="IPR000719">
    <property type="entry name" value="Prot_kinase_dom"/>
</dbReference>
<evidence type="ECO:0000259" key="8">
    <source>
        <dbReference type="PROSITE" id="PS50011"/>
    </source>
</evidence>
<organism evidence="9 10">
    <name type="scientific">Tetrabaena socialis</name>
    <dbReference type="NCBI Taxonomy" id="47790"/>
    <lineage>
        <taxon>Eukaryota</taxon>
        <taxon>Viridiplantae</taxon>
        <taxon>Chlorophyta</taxon>
        <taxon>core chlorophytes</taxon>
        <taxon>Chlorophyceae</taxon>
        <taxon>CS clade</taxon>
        <taxon>Chlamydomonadales</taxon>
        <taxon>Tetrabaenaceae</taxon>
        <taxon>Tetrabaena</taxon>
    </lineage>
</organism>
<evidence type="ECO:0000256" key="7">
    <source>
        <dbReference type="SAM" id="MobiDB-lite"/>
    </source>
</evidence>
<dbReference type="GO" id="GO:0005524">
    <property type="term" value="F:ATP binding"/>
    <property type="evidence" value="ECO:0007669"/>
    <property type="project" value="UniProtKB-KW"/>
</dbReference>
<feature type="domain" description="Protein kinase" evidence="8">
    <location>
        <begin position="296"/>
        <end position="382"/>
    </location>
</feature>
<feature type="binding site" evidence="6">
    <location>
        <position position="325"/>
    </location>
    <ligand>
        <name>ATP</name>
        <dbReference type="ChEBI" id="CHEBI:30616"/>
    </ligand>
</feature>
<keyword evidence="5 6" id="KW-0067">ATP-binding</keyword>
<comment type="caution">
    <text evidence="9">The sequence shown here is derived from an EMBL/GenBank/DDBJ whole genome shotgun (WGS) entry which is preliminary data.</text>
</comment>
<dbReference type="AlphaFoldDB" id="A0A2J7ZYR0"/>
<evidence type="ECO:0000313" key="9">
    <source>
        <dbReference type="EMBL" id="PNH05413.1"/>
    </source>
</evidence>
<proteinExistence type="predicted"/>
<dbReference type="Gene3D" id="3.30.200.20">
    <property type="entry name" value="Phosphorylase Kinase, domain 1"/>
    <property type="match status" value="1"/>
</dbReference>
<dbReference type="InterPro" id="IPR011009">
    <property type="entry name" value="Kinase-like_dom_sf"/>
</dbReference>
<dbReference type="SUPFAM" id="SSF56112">
    <property type="entry name" value="Protein kinase-like (PK-like)"/>
    <property type="match status" value="1"/>
</dbReference>
<accession>A0A2J7ZYR0</accession>
<keyword evidence="4" id="KW-0418">Kinase</keyword>
<evidence type="ECO:0000256" key="4">
    <source>
        <dbReference type="ARBA" id="ARBA00022777"/>
    </source>
</evidence>